<dbReference type="Pfam" id="PF08231">
    <property type="entry name" value="SYF2"/>
    <property type="match status" value="1"/>
</dbReference>
<evidence type="ECO:0000256" key="8">
    <source>
        <dbReference type="ARBA" id="ARBA00023242"/>
    </source>
</evidence>
<evidence type="ECO:0000256" key="9">
    <source>
        <dbReference type="RuleBase" id="RU367148"/>
    </source>
</evidence>
<keyword evidence="12" id="KW-1185">Reference proteome</keyword>
<feature type="compositionally biased region" description="Basic and acidic residues" evidence="10">
    <location>
        <begin position="198"/>
        <end position="216"/>
    </location>
</feature>
<protein>
    <recommendedName>
        <fullName evidence="4 9">Pre-mRNA-splicing factor SYF2</fullName>
    </recommendedName>
</protein>
<dbReference type="GO" id="GO:0000398">
    <property type="term" value="P:mRNA splicing, via spliceosome"/>
    <property type="evidence" value="ECO:0007669"/>
    <property type="project" value="UniProtKB-UniRule"/>
</dbReference>
<dbReference type="PANTHER" id="PTHR13264">
    <property type="entry name" value="GCIP-INTERACTING PROTEIN P29"/>
    <property type="match status" value="1"/>
</dbReference>
<comment type="caution">
    <text evidence="11">The sequence shown here is derived from an EMBL/GenBank/DDBJ whole genome shotgun (WGS) entry which is preliminary data.</text>
</comment>
<evidence type="ECO:0000256" key="10">
    <source>
        <dbReference type="SAM" id="MobiDB-lite"/>
    </source>
</evidence>
<evidence type="ECO:0000256" key="3">
    <source>
        <dbReference type="ARBA" id="ARBA00010028"/>
    </source>
</evidence>
<dbReference type="PANTHER" id="PTHR13264:SF5">
    <property type="entry name" value="PRE-MRNA-SPLICING FACTOR SYF2"/>
    <property type="match status" value="1"/>
</dbReference>
<feature type="region of interest" description="Disordered" evidence="10">
    <location>
        <begin position="198"/>
        <end position="233"/>
    </location>
</feature>
<comment type="subunit">
    <text evidence="9">May be part of a spliceosome complex.</text>
</comment>
<accession>A0A9P9I8X9</accession>
<evidence type="ECO:0000256" key="5">
    <source>
        <dbReference type="ARBA" id="ARBA00022664"/>
    </source>
</evidence>
<keyword evidence="8 9" id="KW-0539">Nucleus</keyword>
<evidence type="ECO:0000313" key="11">
    <source>
        <dbReference type="EMBL" id="KAH7110854.1"/>
    </source>
</evidence>
<dbReference type="InterPro" id="IPR013260">
    <property type="entry name" value="mRNA_splic_SYF2"/>
</dbReference>
<sequence length="268" mass="30724">MPDVEESPEMRTETVETNELAVQDPKTGIAARLARFKALQAQKSTAKSANREAARKAESNTDNAVQLAKAQKVHDQAAFKLARLEDPDGRKQAWDYTVEESANWDKRTAKKQKNKDQNVFRNFASEGSKVYKRQVKQMGKVDLEAYQERKAAKIQDQLSRGLLVVREDEHGNTVIADPITGRENEPVEESHSIFEHKPDKEAEDRLVTDHEKREQTRLAAKRRRDQHEDGGDVTYINERNKQFNLKLARAYNKYTAETRESFERGTAL</sequence>
<dbReference type="GO" id="GO:0071014">
    <property type="term" value="C:post-mRNA release spliceosomal complex"/>
    <property type="evidence" value="ECO:0007669"/>
    <property type="project" value="TreeGrafter"/>
</dbReference>
<proteinExistence type="inferred from homology"/>
<dbReference type="EMBL" id="JAGMWT010000026">
    <property type="protein sequence ID" value="KAH7110854.1"/>
    <property type="molecule type" value="Genomic_DNA"/>
</dbReference>
<keyword evidence="6 9" id="KW-0747">Spliceosome</keyword>
<dbReference type="Proteomes" id="UP000700596">
    <property type="component" value="Unassembled WGS sequence"/>
</dbReference>
<name>A0A9P9I8X9_9PLEO</name>
<comment type="similarity">
    <text evidence="3 9">Belongs to the SYF2 family.</text>
</comment>
<feature type="region of interest" description="Disordered" evidence="10">
    <location>
        <begin position="41"/>
        <end position="69"/>
    </location>
</feature>
<feature type="compositionally biased region" description="Basic and acidic residues" evidence="10">
    <location>
        <begin position="49"/>
        <end position="59"/>
    </location>
</feature>
<evidence type="ECO:0000256" key="2">
    <source>
        <dbReference type="ARBA" id="ARBA00004123"/>
    </source>
</evidence>
<evidence type="ECO:0000313" key="12">
    <source>
        <dbReference type="Proteomes" id="UP000700596"/>
    </source>
</evidence>
<dbReference type="AlphaFoldDB" id="A0A9P9I8X9"/>
<keyword evidence="7 9" id="KW-0508">mRNA splicing</keyword>
<feature type="region of interest" description="Disordered" evidence="10">
    <location>
        <begin position="1"/>
        <end position="26"/>
    </location>
</feature>
<evidence type="ECO:0000256" key="7">
    <source>
        <dbReference type="ARBA" id="ARBA00023187"/>
    </source>
</evidence>
<gene>
    <name evidence="11" type="ORF">B0J11DRAFT_203070</name>
</gene>
<keyword evidence="5 9" id="KW-0507">mRNA processing</keyword>
<comment type="function">
    <text evidence="1 9">Involved in pre-mRNA splicing.</text>
</comment>
<dbReference type="GO" id="GO:0000974">
    <property type="term" value="C:Prp19 complex"/>
    <property type="evidence" value="ECO:0007669"/>
    <property type="project" value="TreeGrafter"/>
</dbReference>
<organism evidence="11 12">
    <name type="scientific">Dendryphion nanum</name>
    <dbReference type="NCBI Taxonomy" id="256645"/>
    <lineage>
        <taxon>Eukaryota</taxon>
        <taxon>Fungi</taxon>
        <taxon>Dikarya</taxon>
        <taxon>Ascomycota</taxon>
        <taxon>Pezizomycotina</taxon>
        <taxon>Dothideomycetes</taxon>
        <taxon>Pleosporomycetidae</taxon>
        <taxon>Pleosporales</taxon>
        <taxon>Torulaceae</taxon>
        <taxon>Dendryphion</taxon>
    </lineage>
</organism>
<dbReference type="GO" id="GO:0071013">
    <property type="term" value="C:catalytic step 2 spliceosome"/>
    <property type="evidence" value="ECO:0007669"/>
    <property type="project" value="TreeGrafter"/>
</dbReference>
<evidence type="ECO:0000256" key="1">
    <source>
        <dbReference type="ARBA" id="ARBA00003777"/>
    </source>
</evidence>
<evidence type="ECO:0000256" key="4">
    <source>
        <dbReference type="ARBA" id="ARBA00014745"/>
    </source>
</evidence>
<dbReference type="OrthoDB" id="199717at2759"/>
<reference evidence="11" key="1">
    <citation type="journal article" date="2021" name="Nat. Commun.">
        <title>Genetic determinants of endophytism in the Arabidopsis root mycobiome.</title>
        <authorList>
            <person name="Mesny F."/>
            <person name="Miyauchi S."/>
            <person name="Thiergart T."/>
            <person name="Pickel B."/>
            <person name="Atanasova L."/>
            <person name="Karlsson M."/>
            <person name="Huettel B."/>
            <person name="Barry K.W."/>
            <person name="Haridas S."/>
            <person name="Chen C."/>
            <person name="Bauer D."/>
            <person name="Andreopoulos W."/>
            <person name="Pangilinan J."/>
            <person name="LaButti K."/>
            <person name="Riley R."/>
            <person name="Lipzen A."/>
            <person name="Clum A."/>
            <person name="Drula E."/>
            <person name="Henrissat B."/>
            <person name="Kohler A."/>
            <person name="Grigoriev I.V."/>
            <person name="Martin F.M."/>
            <person name="Hacquard S."/>
        </authorList>
    </citation>
    <scope>NUCLEOTIDE SEQUENCE</scope>
    <source>
        <strain evidence="11">MPI-CAGE-CH-0243</strain>
    </source>
</reference>
<evidence type="ECO:0000256" key="6">
    <source>
        <dbReference type="ARBA" id="ARBA00022728"/>
    </source>
</evidence>
<comment type="subcellular location">
    <subcellularLocation>
        <location evidence="2 9">Nucleus</location>
    </subcellularLocation>
</comment>